<evidence type="ECO:0000256" key="1">
    <source>
        <dbReference type="SAM" id="MobiDB-lite"/>
    </source>
</evidence>
<dbReference type="SMART" id="SM00393">
    <property type="entry name" value="R3H"/>
    <property type="match status" value="1"/>
</dbReference>
<feature type="region of interest" description="Disordered" evidence="1">
    <location>
        <begin position="1"/>
        <end position="86"/>
    </location>
</feature>
<dbReference type="InterPro" id="IPR036867">
    <property type="entry name" value="R3H_dom_sf"/>
</dbReference>
<dbReference type="GO" id="GO:0003723">
    <property type="term" value="F:RNA binding"/>
    <property type="evidence" value="ECO:0007669"/>
    <property type="project" value="InterPro"/>
</dbReference>
<dbReference type="Pfam" id="PF01424">
    <property type="entry name" value="R3H"/>
    <property type="match status" value="1"/>
</dbReference>
<feature type="compositionally biased region" description="Low complexity" evidence="1">
    <location>
        <begin position="15"/>
        <end position="31"/>
    </location>
</feature>
<evidence type="ECO:0000313" key="4">
    <source>
        <dbReference type="Proteomes" id="UP001247307"/>
    </source>
</evidence>
<feature type="compositionally biased region" description="Acidic residues" evidence="1">
    <location>
        <begin position="68"/>
        <end position="86"/>
    </location>
</feature>
<dbReference type="Gene3D" id="3.30.300.20">
    <property type="match status" value="1"/>
</dbReference>
<dbReference type="RefSeq" id="WP_309850594.1">
    <property type="nucleotide sequence ID" value="NZ_BAAAIU010000005.1"/>
</dbReference>
<evidence type="ECO:0000313" key="3">
    <source>
        <dbReference type="EMBL" id="MDR6892078.1"/>
    </source>
</evidence>
<dbReference type="InterPro" id="IPR015946">
    <property type="entry name" value="KH_dom-like_a/b"/>
</dbReference>
<dbReference type="EMBL" id="JAVDUI010000001">
    <property type="protein sequence ID" value="MDR6892078.1"/>
    <property type="molecule type" value="Genomic_DNA"/>
</dbReference>
<dbReference type="InterPro" id="IPR039247">
    <property type="entry name" value="KhpB"/>
</dbReference>
<reference evidence="3" key="1">
    <citation type="submission" date="2023-07" db="EMBL/GenBank/DDBJ databases">
        <title>Sequencing the genomes of 1000 actinobacteria strains.</title>
        <authorList>
            <person name="Klenk H.-P."/>
        </authorList>
    </citation>
    <scope>NUCLEOTIDE SEQUENCE</scope>
    <source>
        <strain evidence="3">DSM 13988</strain>
    </source>
</reference>
<comment type="caution">
    <text evidence="3">The sequence shown here is derived from an EMBL/GenBank/DDBJ whole genome shotgun (WGS) entry which is preliminary data.</text>
</comment>
<dbReference type="CDD" id="cd02644">
    <property type="entry name" value="R3H_jag"/>
    <property type="match status" value="1"/>
</dbReference>
<dbReference type="PROSITE" id="PS51061">
    <property type="entry name" value="R3H"/>
    <property type="match status" value="1"/>
</dbReference>
<dbReference type="PANTHER" id="PTHR35800">
    <property type="entry name" value="PROTEIN JAG"/>
    <property type="match status" value="1"/>
</dbReference>
<keyword evidence="4" id="KW-1185">Reference proteome</keyword>
<protein>
    <submittedName>
        <fullName evidence="3">SpoIIIJ-associated protein</fullName>
    </submittedName>
</protein>
<dbReference type="CDD" id="cd02414">
    <property type="entry name" value="KH-II_Jag"/>
    <property type="match status" value="1"/>
</dbReference>
<dbReference type="InterPro" id="IPR034079">
    <property type="entry name" value="R3H_KhpB"/>
</dbReference>
<name>A0AAE3YHK6_9MICC</name>
<dbReference type="SUPFAM" id="SSF82708">
    <property type="entry name" value="R3H domain"/>
    <property type="match status" value="1"/>
</dbReference>
<proteinExistence type="predicted"/>
<organism evidence="3 4">
    <name type="scientific">Falsarthrobacter nasiphocae</name>
    <dbReference type="NCBI Taxonomy" id="189863"/>
    <lineage>
        <taxon>Bacteria</taxon>
        <taxon>Bacillati</taxon>
        <taxon>Actinomycetota</taxon>
        <taxon>Actinomycetes</taxon>
        <taxon>Micrococcales</taxon>
        <taxon>Micrococcaceae</taxon>
        <taxon>Falsarthrobacter</taxon>
    </lineage>
</organism>
<dbReference type="PANTHER" id="PTHR35800:SF1">
    <property type="entry name" value="RNA-BINDING PROTEIN KHPB"/>
    <property type="match status" value="1"/>
</dbReference>
<sequence length="244" mass="25584">MPNGADAPAERIDGQDAAEQAEPVQAPAQADDAPEAPEPAGDQVVTQGAGQAADVTAPAGVVDLSEATPEEADAAEAAEEDDLEDEDIRDEGEIAADYLEELLDIADFDGDIDIEVKNGRTYLSIVSEDTADEESELDILVGENGEVLNALQELARLAVLAETGERSRLILDIAGHRARQGSRLVGLVEKAVSEIRETGGPVALEPMGAYERKQIHDLVAEAGLVSESEGEGAGRHVVILAKES</sequence>
<gene>
    <name evidence="3" type="ORF">J2S35_001018</name>
</gene>
<feature type="domain" description="R3H" evidence="2">
    <location>
        <begin position="178"/>
        <end position="243"/>
    </location>
</feature>
<accession>A0AAE3YHK6</accession>
<evidence type="ECO:0000259" key="2">
    <source>
        <dbReference type="PROSITE" id="PS51061"/>
    </source>
</evidence>
<dbReference type="Gene3D" id="3.30.1370.50">
    <property type="entry name" value="R3H-like domain"/>
    <property type="match status" value="1"/>
</dbReference>
<dbReference type="Proteomes" id="UP001247307">
    <property type="component" value="Unassembled WGS sequence"/>
</dbReference>
<dbReference type="AlphaFoldDB" id="A0AAE3YHK6"/>
<dbReference type="InterPro" id="IPR038008">
    <property type="entry name" value="Jag_KH"/>
</dbReference>
<dbReference type="InterPro" id="IPR001374">
    <property type="entry name" value="R3H_dom"/>
</dbReference>